<accession>A0ABQ9F9D8</accession>
<dbReference type="Proteomes" id="UP001217089">
    <property type="component" value="Unassembled WGS sequence"/>
</dbReference>
<dbReference type="PANTHER" id="PTHR46735:SF6">
    <property type="entry name" value="EF-HAND DOMAIN-CONTAINING PROTEIN"/>
    <property type="match status" value="1"/>
</dbReference>
<organism evidence="8 9">
    <name type="scientific">Tegillarca granosa</name>
    <name type="common">Malaysian cockle</name>
    <name type="synonym">Anadara granosa</name>
    <dbReference type="NCBI Taxonomy" id="220873"/>
    <lineage>
        <taxon>Eukaryota</taxon>
        <taxon>Metazoa</taxon>
        <taxon>Spiralia</taxon>
        <taxon>Lophotrochozoa</taxon>
        <taxon>Mollusca</taxon>
        <taxon>Bivalvia</taxon>
        <taxon>Autobranchia</taxon>
        <taxon>Pteriomorphia</taxon>
        <taxon>Arcoida</taxon>
        <taxon>Arcoidea</taxon>
        <taxon>Arcidae</taxon>
        <taxon>Tegillarca</taxon>
    </lineage>
</organism>
<keyword evidence="7" id="KW-0472">Membrane</keyword>
<comment type="caution">
    <text evidence="8">The sequence shown here is derived from an EMBL/GenBank/DDBJ whole genome shotgun (WGS) entry which is preliminary data.</text>
</comment>
<sequence>MAYYGQQPQMYHQGPPPVQQQHMYNNMAPSQAYVSWSRELCSIMIAMLDNRHAALCKILGHIADCVKTKTVFFDDFFFFKSLKLTLTNNKRSQDGFMQWQEFMELQQCLVAWHQLFCQYDHDRSGFIEPKELLNITRNSFRYNLSPECVTTILKRYSRVVPKFPGAQPECLIAFDDFVSVCVRLRAYTDAFRKRDGLQHGGETGNTTFSYDDFLRCVMCL</sequence>
<dbReference type="Gene3D" id="1.10.238.10">
    <property type="entry name" value="EF-hand"/>
    <property type="match status" value="1"/>
</dbReference>
<comment type="subcellular location">
    <subcellularLocation>
        <location evidence="2">Cytoplasm</location>
    </subcellularLocation>
    <subcellularLocation>
        <location evidence="1">Endomembrane system</location>
    </subcellularLocation>
</comment>
<evidence type="ECO:0000313" key="9">
    <source>
        <dbReference type="Proteomes" id="UP001217089"/>
    </source>
</evidence>
<name>A0ABQ9F9D8_TEGGR</name>
<evidence type="ECO:0000256" key="7">
    <source>
        <dbReference type="ARBA" id="ARBA00023136"/>
    </source>
</evidence>
<dbReference type="EMBL" id="JARBDR010000342">
    <property type="protein sequence ID" value="KAJ8313972.1"/>
    <property type="molecule type" value="Genomic_DNA"/>
</dbReference>
<evidence type="ECO:0000313" key="8">
    <source>
        <dbReference type="EMBL" id="KAJ8313972.1"/>
    </source>
</evidence>
<evidence type="ECO:0000256" key="6">
    <source>
        <dbReference type="ARBA" id="ARBA00022837"/>
    </source>
</evidence>
<evidence type="ECO:0000256" key="1">
    <source>
        <dbReference type="ARBA" id="ARBA00004308"/>
    </source>
</evidence>
<dbReference type="PROSITE" id="PS00018">
    <property type="entry name" value="EF_HAND_1"/>
    <property type="match status" value="1"/>
</dbReference>
<dbReference type="PANTHER" id="PTHR46735">
    <property type="entry name" value="CALPAIN, SMALL SUBUNIT 1 A-RELATED"/>
    <property type="match status" value="1"/>
</dbReference>
<reference evidence="8 9" key="1">
    <citation type="submission" date="2022-12" db="EMBL/GenBank/DDBJ databases">
        <title>Chromosome-level genome of Tegillarca granosa.</title>
        <authorList>
            <person name="Kim J."/>
        </authorList>
    </citation>
    <scope>NUCLEOTIDE SEQUENCE [LARGE SCALE GENOMIC DNA]</scope>
    <source>
        <strain evidence="8">Teg-2019</strain>
        <tissue evidence="8">Adductor muscle</tissue>
    </source>
</reference>
<keyword evidence="4" id="KW-0479">Metal-binding</keyword>
<dbReference type="InterPro" id="IPR018247">
    <property type="entry name" value="EF_Hand_1_Ca_BS"/>
</dbReference>
<evidence type="ECO:0000256" key="5">
    <source>
        <dbReference type="ARBA" id="ARBA00022737"/>
    </source>
</evidence>
<protein>
    <recommendedName>
        <fullName evidence="10">EF-hand domain-containing protein</fullName>
    </recommendedName>
</protein>
<keyword evidence="3" id="KW-0963">Cytoplasm</keyword>
<evidence type="ECO:0000256" key="3">
    <source>
        <dbReference type="ARBA" id="ARBA00022490"/>
    </source>
</evidence>
<dbReference type="InterPro" id="IPR011992">
    <property type="entry name" value="EF-hand-dom_pair"/>
</dbReference>
<dbReference type="SUPFAM" id="SSF47473">
    <property type="entry name" value="EF-hand"/>
    <property type="match status" value="1"/>
</dbReference>
<keyword evidence="6" id="KW-0106">Calcium</keyword>
<proteinExistence type="predicted"/>
<evidence type="ECO:0000256" key="2">
    <source>
        <dbReference type="ARBA" id="ARBA00004496"/>
    </source>
</evidence>
<evidence type="ECO:0008006" key="10">
    <source>
        <dbReference type="Google" id="ProtNLM"/>
    </source>
</evidence>
<gene>
    <name evidence="8" type="ORF">KUTeg_008533</name>
</gene>
<keyword evidence="5" id="KW-0677">Repeat</keyword>
<keyword evidence="9" id="KW-1185">Reference proteome</keyword>
<evidence type="ECO:0000256" key="4">
    <source>
        <dbReference type="ARBA" id="ARBA00022723"/>
    </source>
</evidence>